<organism evidence="1 2">
    <name type="scientific">Natrinema pallidum DSM 3751</name>
    <dbReference type="NCBI Taxonomy" id="1227495"/>
    <lineage>
        <taxon>Archaea</taxon>
        <taxon>Methanobacteriati</taxon>
        <taxon>Methanobacteriota</taxon>
        <taxon>Stenosarchaea group</taxon>
        <taxon>Halobacteria</taxon>
        <taxon>Halobacteriales</taxon>
        <taxon>Natrialbaceae</taxon>
        <taxon>Natrinema</taxon>
    </lineage>
</organism>
<protein>
    <submittedName>
        <fullName evidence="1">Uncharacterized protein</fullName>
    </submittedName>
</protein>
<sequence length="35" mass="4131">MRRLATDTPSNVDRFDEYLEYPVTVGFADESHELR</sequence>
<evidence type="ECO:0000313" key="2">
    <source>
        <dbReference type="Proteomes" id="UP000011618"/>
    </source>
</evidence>
<dbReference type="AlphaFoldDB" id="L9YSC8"/>
<evidence type="ECO:0000313" key="1">
    <source>
        <dbReference type="EMBL" id="ELY77009.1"/>
    </source>
</evidence>
<name>L9YSC8_9EURY</name>
<comment type="caution">
    <text evidence="1">The sequence shown here is derived from an EMBL/GenBank/DDBJ whole genome shotgun (WGS) entry which is preliminary data.</text>
</comment>
<dbReference type="EMBL" id="AOII01000061">
    <property type="protein sequence ID" value="ELY77009.1"/>
    <property type="molecule type" value="Genomic_DNA"/>
</dbReference>
<dbReference type="Proteomes" id="UP000011618">
    <property type="component" value="Unassembled WGS sequence"/>
</dbReference>
<gene>
    <name evidence="1" type="ORF">C487_09757</name>
</gene>
<reference evidence="1 2" key="1">
    <citation type="journal article" date="2014" name="PLoS Genet.">
        <title>Phylogenetically driven sequencing of extremely halophilic archaea reveals strategies for static and dynamic osmo-response.</title>
        <authorList>
            <person name="Becker E.A."/>
            <person name="Seitzer P.M."/>
            <person name="Tritt A."/>
            <person name="Larsen D."/>
            <person name="Krusor M."/>
            <person name="Yao A.I."/>
            <person name="Wu D."/>
            <person name="Madern D."/>
            <person name="Eisen J.A."/>
            <person name="Darling A.E."/>
            <person name="Facciotti M.T."/>
        </authorList>
    </citation>
    <scope>NUCLEOTIDE SEQUENCE [LARGE SCALE GENOMIC DNA]</scope>
    <source>
        <strain evidence="1 2">DSM 3751</strain>
    </source>
</reference>
<proteinExistence type="predicted"/>
<accession>L9YSC8</accession>